<gene>
    <name evidence="2" type="ORF">EVAR_4430_1</name>
</gene>
<evidence type="ECO:0000256" key="1">
    <source>
        <dbReference type="SAM" id="MobiDB-lite"/>
    </source>
</evidence>
<evidence type="ECO:0000313" key="3">
    <source>
        <dbReference type="Proteomes" id="UP000299102"/>
    </source>
</evidence>
<proteinExistence type="predicted"/>
<comment type="caution">
    <text evidence="2">The sequence shown here is derived from an EMBL/GenBank/DDBJ whole genome shotgun (WGS) entry which is preliminary data.</text>
</comment>
<sequence>MRRTRRSKSSTITSTAPVNRPIVIGRCTLPPPSWPGAVALAFEQVAHAHARTIRNLPGSSRVRNTRRARTQASRNQYLNGAHTDARPPRGSARTWRVRDAAPCAQTIQFL</sequence>
<dbReference type="Proteomes" id="UP000299102">
    <property type="component" value="Unassembled WGS sequence"/>
</dbReference>
<organism evidence="2 3">
    <name type="scientific">Eumeta variegata</name>
    <name type="common">Bagworm moth</name>
    <name type="synonym">Eumeta japonica</name>
    <dbReference type="NCBI Taxonomy" id="151549"/>
    <lineage>
        <taxon>Eukaryota</taxon>
        <taxon>Metazoa</taxon>
        <taxon>Ecdysozoa</taxon>
        <taxon>Arthropoda</taxon>
        <taxon>Hexapoda</taxon>
        <taxon>Insecta</taxon>
        <taxon>Pterygota</taxon>
        <taxon>Neoptera</taxon>
        <taxon>Endopterygota</taxon>
        <taxon>Lepidoptera</taxon>
        <taxon>Glossata</taxon>
        <taxon>Ditrysia</taxon>
        <taxon>Tineoidea</taxon>
        <taxon>Psychidae</taxon>
        <taxon>Oiketicinae</taxon>
        <taxon>Eumeta</taxon>
    </lineage>
</organism>
<feature type="region of interest" description="Disordered" evidence="1">
    <location>
        <begin position="54"/>
        <end position="95"/>
    </location>
</feature>
<dbReference type="EMBL" id="BGZK01000024">
    <property type="protein sequence ID" value="GBP06998.1"/>
    <property type="molecule type" value="Genomic_DNA"/>
</dbReference>
<evidence type="ECO:0000313" key="2">
    <source>
        <dbReference type="EMBL" id="GBP06998.1"/>
    </source>
</evidence>
<accession>A0A4C1T0M2</accession>
<protein>
    <submittedName>
        <fullName evidence="2">Uncharacterized protein</fullName>
    </submittedName>
</protein>
<name>A0A4C1T0M2_EUMVA</name>
<keyword evidence="3" id="KW-1185">Reference proteome</keyword>
<dbReference type="AlphaFoldDB" id="A0A4C1T0M2"/>
<reference evidence="2 3" key="1">
    <citation type="journal article" date="2019" name="Commun. Biol.">
        <title>The bagworm genome reveals a unique fibroin gene that provides high tensile strength.</title>
        <authorList>
            <person name="Kono N."/>
            <person name="Nakamura H."/>
            <person name="Ohtoshi R."/>
            <person name="Tomita M."/>
            <person name="Numata K."/>
            <person name="Arakawa K."/>
        </authorList>
    </citation>
    <scope>NUCLEOTIDE SEQUENCE [LARGE SCALE GENOMIC DNA]</scope>
</reference>